<dbReference type="Gene3D" id="3.30.1490.10">
    <property type="match status" value="1"/>
</dbReference>
<evidence type="ECO:0000256" key="3">
    <source>
        <dbReference type="ARBA" id="ARBA00022730"/>
    </source>
</evidence>
<dbReference type="InterPro" id="IPR047863">
    <property type="entry name" value="Ribosomal_uS8_CS"/>
</dbReference>
<dbReference type="EMBL" id="CP009888">
    <property type="protein sequence ID" value="AIY64357.1"/>
    <property type="molecule type" value="Genomic_DNA"/>
</dbReference>
<evidence type="ECO:0000256" key="8">
    <source>
        <dbReference type="ARBA" id="ARBA00046740"/>
    </source>
</evidence>
<dbReference type="KEGG" id="pseo:OM33_03715"/>
<organism evidence="11 12">
    <name type="scientific">Pseudoalteromonas piratica</name>
    <dbReference type="NCBI Taxonomy" id="1348114"/>
    <lineage>
        <taxon>Bacteria</taxon>
        <taxon>Pseudomonadati</taxon>
        <taxon>Pseudomonadota</taxon>
        <taxon>Gammaproteobacteria</taxon>
        <taxon>Alteromonadales</taxon>
        <taxon>Pseudoalteromonadaceae</taxon>
        <taxon>Pseudoalteromonas</taxon>
    </lineage>
</organism>
<dbReference type="GO" id="GO:0019843">
    <property type="term" value="F:rRNA binding"/>
    <property type="evidence" value="ECO:0007669"/>
    <property type="project" value="UniProtKB-UniRule"/>
</dbReference>
<keyword evidence="5 9" id="KW-0689">Ribosomal protein</keyword>
<dbReference type="HAMAP" id="MF_01302_B">
    <property type="entry name" value="Ribosomal_uS8_B"/>
    <property type="match status" value="1"/>
</dbReference>
<name>A0A0A7EEB0_9GAMM</name>
<comment type="similarity">
    <text evidence="2 9 10">Belongs to the universal ribosomal protein uS8 family.</text>
</comment>
<evidence type="ECO:0000256" key="9">
    <source>
        <dbReference type="HAMAP-Rule" id="MF_01302"/>
    </source>
</evidence>
<dbReference type="OrthoDB" id="9802617at2"/>
<dbReference type="Pfam" id="PF00410">
    <property type="entry name" value="Ribosomal_S8"/>
    <property type="match status" value="1"/>
</dbReference>
<dbReference type="FunFam" id="3.30.1490.10:FF:000001">
    <property type="entry name" value="30S ribosomal protein S8"/>
    <property type="match status" value="1"/>
</dbReference>
<dbReference type="PROSITE" id="PS00053">
    <property type="entry name" value="RIBOSOMAL_S8"/>
    <property type="match status" value="1"/>
</dbReference>
<dbReference type="FunFam" id="3.30.1370.30:FF:000003">
    <property type="entry name" value="30S ribosomal protein S8"/>
    <property type="match status" value="1"/>
</dbReference>
<evidence type="ECO:0000256" key="6">
    <source>
        <dbReference type="ARBA" id="ARBA00023274"/>
    </source>
</evidence>
<keyword evidence="12" id="KW-1185">Reference proteome</keyword>
<keyword evidence="3 9" id="KW-0699">rRNA-binding</keyword>
<dbReference type="Gene3D" id="3.30.1370.30">
    <property type="match status" value="1"/>
</dbReference>
<reference evidence="11 12" key="1">
    <citation type="submission" date="2014-11" db="EMBL/GenBank/DDBJ databases">
        <title>Complete Genome Sequence of Pseudoalteromonas sp. Strain OCN003 Isolated from Kaneohe Bay, Oahu, Hawaii.</title>
        <authorList>
            <person name="Beurmann S."/>
            <person name="Videau P."/>
            <person name="Ushijima B."/>
            <person name="Smith A.M."/>
            <person name="Aeby G.S."/>
            <person name="Callahan S.M."/>
            <person name="Belcaid M."/>
        </authorList>
    </citation>
    <scope>NUCLEOTIDE SEQUENCE [LARGE SCALE GENOMIC DNA]</scope>
    <source>
        <strain evidence="11 12">OCN003</strain>
    </source>
</reference>
<dbReference type="NCBIfam" id="NF001109">
    <property type="entry name" value="PRK00136.1"/>
    <property type="match status" value="1"/>
</dbReference>
<dbReference type="GO" id="GO:0006412">
    <property type="term" value="P:translation"/>
    <property type="evidence" value="ECO:0007669"/>
    <property type="project" value="UniProtKB-UniRule"/>
</dbReference>
<dbReference type="GO" id="GO:0005840">
    <property type="term" value="C:ribosome"/>
    <property type="evidence" value="ECO:0007669"/>
    <property type="project" value="UniProtKB-KW"/>
</dbReference>
<dbReference type="PANTHER" id="PTHR11758">
    <property type="entry name" value="40S RIBOSOMAL PROTEIN S15A"/>
    <property type="match status" value="1"/>
</dbReference>
<comment type="function">
    <text evidence="1 9">One of the primary rRNA binding proteins, it binds directly to 16S rRNA central domain where it helps coordinate assembly of the platform of the 30S subunit.</text>
</comment>
<dbReference type="GO" id="GO:0003735">
    <property type="term" value="F:structural constituent of ribosome"/>
    <property type="evidence" value="ECO:0007669"/>
    <property type="project" value="InterPro"/>
</dbReference>
<dbReference type="HOGENOM" id="CLU_098428_0_0_6"/>
<dbReference type="AlphaFoldDB" id="A0A0A7EEB0"/>
<protein>
    <recommendedName>
        <fullName evidence="7 9">Small ribosomal subunit protein uS8</fullName>
    </recommendedName>
</protein>
<dbReference type="eggNOG" id="COG0096">
    <property type="taxonomic scope" value="Bacteria"/>
</dbReference>
<dbReference type="InterPro" id="IPR035987">
    <property type="entry name" value="Ribosomal_uS8_sf"/>
</dbReference>
<evidence type="ECO:0000313" key="12">
    <source>
        <dbReference type="Proteomes" id="UP000030341"/>
    </source>
</evidence>
<dbReference type="STRING" id="1348114.OM33_03715"/>
<evidence type="ECO:0000256" key="7">
    <source>
        <dbReference type="ARBA" id="ARBA00035258"/>
    </source>
</evidence>
<accession>A0A0A7EEB0</accession>
<dbReference type="RefSeq" id="WP_038638920.1">
    <property type="nucleotide sequence ID" value="NZ_CP009888.1"/>
</dbReference>
<gene>
    <name evidence="9" type="primary">rpsH</name>
    <name evidence="11" type="ORF">OM33_03715</name>
</gene>
<dbReference type="Proteomes" id="UP000030341">
    <property type="component" value="Chromosome 1"/>
</dbReference>
<evidence type="ECO:0000256" key="1">
    <source>
        <dbReference type="ARBA" id="ARBA00002569"/>
    </source>
</evidence>
<evidence type="ECO:0000256" key="2">
    <source>
        <dbReference type="ARBA" id="ARBA00006471"/>
    </source>
</evidence>
<keyword evidence="4 9" id="KW-0694">RNA-binding</keyword>
<dbReference type="InterPro" id="IPR000630">
    <property type="entry name" value="Ribosomal_uS8"/>
</dbReference>
<dbReference type="GO" id="GO:1990904">
    <property type="term" value="C:ribonucleoprotein complex"/>
    <property type="evidence" value="ECO:0007669"/>
    <property type="project" value="UniProtKB-KW"/>
</dbReference>
<evidence type="ECO:0000256" key="5">
    <source>
        <dbReference type="ARBA" id="ARBA00022980"/>
    </source>
</evidence>
<keyword evidence="6 9" id="KW-0687">Ribonucleoprotein</keyword>
<dbReference type="GO" id="GO:0005737">
    <property type="term" value="C:cytoplasm"/>
    <property type="evidence" value="ECO:0007669"/>
    <property type="project" value="UniProtKB-ARBA"/>
</dbReference>
<evidence type="ECO:0000256" key="4">
    <source>
        <dbReference type="ARBA" id="ARBA00022884"/>
    </source>
</evidence>
<sequence>MSLQDPIADMFTRVRNGQQAKKVSVSMPSSKLKVAVAKLLKEEGYITDYAVAGDVKPELSVELKYFEGKAVIESLQRVSRPGLRIYKKRDDLPKVMGGLGIAIVSTSKGLMTDRAARGAGIGGEIIGFVA</sequence>
<evidence type="ECO:0000313" key="11">
    <source>
        <dbReference type="EMBL" id="AIY64357.1"/>
    </source>
</evidence>
<comment type="subunit">
    <text evidence="8 9">Part of the 30S ribosomal subunit. Contacts proteins S5 and S12.</text>
</comment>
<dbReference type="SUPFAM" id="SSF56047">
    <property type="entry name" value="Ribosomal protein S8"/>
    <property type="match status" value="1"/>
</dbReference>
<proteinExistence type="inferred from homology"/>
<evidence type="ECO:0000256" key="10">
    <source>
        <dbReference type="RuleBase" id="RU003660"/>
    </source>
</evidence>